<gene>
    <name evidence="3" type="ORF">G7081_02525</name>
</gene>
<dbReference type="EMBL" id="CP049886">
    <property type="protein sequence ID" value="QIL46042.1"/>
    <property type="molecule type" value="Genomic_DNA"/>
</dbReference>
<dbReference type="SUPFAM" id="SSF48600">
    <property type="entry name" value="Chorismate mutase II"/>
    <property type="match status" value="1"/>
</dbReference>
<dbReference type="InterPro" id="IPR036979">
    <property type="entry name" value="CM_dom_sf"/>
</dbReference>
<evidence type="ECO:0000256" key="1">
    <source>
        <dbReference type="ARBA" id="ARBA00023235"/>
    </source>
</evidence>
<dbReference type="InterPro" id="IPR051331">
    <property type="entry name" value="Chorismate_mutase-related"/>
</dbReference>
<reference evidence="3 4" key="1">
    <citation type="submission" date="2020-03" db="EMBL/GenBank/DDBJ databases">
        <title>Vagococcus sp. nov., isolated from beetles.</title>
        <authorList>
            <person name="Hyun D.-W."/>
            <person name="Bae J.-W."/>
        </authorList>
    </citation>
    <scope>NUCLEOTIDE SEQUENCE [LARGE SCALE GENOMIC DNA]</scope>
    <source>
        <strain evidence="3 4">HDW17A</strain>
    </source>
</reference>
<dbReference type="InterPro" id="IPR002701">
    <property type="entry name" value="CM_II_prokaryot"/>
</dbReference>
<dbReference type="NCBIfam" id="TIGR01805">
    <property type="entry name" value="CM_mono_grmpos"/>
    <property type="match status" value="1"/>
</dbReference>
<sequence>MLKNQRDKIDKIDKQIVSLIEDRLQVVKEVAIIKKENGIPVLDSSREENLLTKVKSYTDDADLKKLYEEIFSTIMNHSKEQQNKLIEK</sequence>
<dbReference type="AlphaFoldDB" id="A0A6G8AM65"/>
<evidence type="ECO:0000259" key="2">
    <source>
        <dbReference type="PROSITE" id="PS51168"/>
    </source>
</evidence>
<accession>A0A6G8AM65</accession>
<keyword evidence="1 3" id="KW-0413">Isomerase</keyword>
<protein>
    <submittedName>
        <fullName evidence="3">Chorismate mutase</fullName>
        <ecNumber evidence="3">5.4.99.5</ecNumber>
    </submittedName>
</protein>
<evidence type="ECO:0000313" key="3">
    <source>
        <dbReference type="EMBL" id="QIL46042.1"/>
    </source>
</evidence>
<dbReference type="PANTHER" id="PTHR38041">
    <property type="entry name" value="CHORISMATE MUTASE"/>
    <property type="match status" value="1"/>
</dbReference>
<dbReference type="Pfam" id="PF01817">
    <property type="entry name" value="CM_2"/>
    <property type="match status" value="1"/>
</dbReference>
<dbReference type="GO" id="GO:0046417">
    <property type="term" value="P:chorismate metabolic process"/>
    <property type="evidence" value="ECO:0007669"/>
    <property type="project" value="InterPro"/>
</dbReference>
<name>A0A6G8AM65_9ENTE</name>
<dbReference type="Proteomes" id="UP000500890">
    <property type="component" value="Chromosome"/>
</dbReference>
<dbReference type="GO" id="GO:0004106">
    <property type="term" value="F:chorismate mutase activity"/>
    <property type="evidence" value="ECO:0007669"/>
    <property type="project" value="UniProtKB-EC"/>
</dbReference>
<dbReference type="EC" id="5.4.99.5" evidence="3"/>
<dbReference type="GO" id="GO:0009697">
    <property type="term" value="P:salicylic acid biosynthetic process"/>
    <property type="evidence" value="ECO:0007669"/>
    <property type="project" value="TreeGrafter"/>
</dbReference>
<evidence type="ECO:0000313" key="4">
    <source>
        <dbReference type="Proteomes" id="UP000500890"/>
    </source>
</evidence>
<dbReference type="SMART" id="SM00830">
    <property type="entry name" value="CM_2"/>
    <property type="match status" value="1"/>
</dbReference>
<dbReference type="InterPro" id="IPR011279">
    <property type="entry name" value="Chorismate_mutase_GmP"/>
</dbReference>
<dbReference type="InterPro" id="IPR036263">
    <property type="entry name" value="Chorismate_II_sf"/>
</dbReference>
<dbReference type="PANTHER" id="PTHR38041:SF1">
    <property type="entry name" value="CHORISMATE MUTASE"/>
    <property type="match status" value="1"/>
</dbReference>
<feature type="domain" description="Chorismate mutase" evidence="2">
    <location>
        <begin position="1"/>
        <end position="86"/>
    </location>
</feature>
<organism evidence="3 4">
    <name type="scientific">Vagococcus coleopterorum</name>
    <dbReference type="NCBI Taxonomy" id="2714946"/>
    <lineage>
        <taxon>Bacteria</taxon>
        <taxon>Bacillati</taxon>
        <taxon>Bacillota</taxon>
        <taxon>Bacilli</taxon>
        <taxon>Lactobacillales</taxon>
        <taxon>Enterococcaceae</taxon>
        <taxon>Vagococcus</taxon>
    </lineage>
</organism>
<dbReference type="KEGG" id="vah:G7081_02525"/>
<proteinExistence type="predicted"/>
<dbReference type="RefSeq" id="WP_166007138.1">
    <property type="nucleotide sequence ID" value="NZ_CP049886.1"/>
</dbReference>
<dbReference type="Gene3D" id="1.20.59.10">
    <property type="entry name" value="Chorismate mutase"/>
    <property type="match status" value="1"/>
</dbReference>
<dbReference type="PROSITE" id="PS51168">
    <property type="entry name" value="CHORISMATE_MUT_2"/>
    <property type="match status" value="1"/>
</dbReference>
<keyword evidence="4" id="KW-1185">Reference proteome</keyword>